<reference evidence="2 3" key="1">
    <citation type="submission" date="2012-09" db="EMBL/GenBank/DDBJ databases">
        <title>Genome Sequence of alkane-degrading Bacterium Alcanivorax sp. 521-1.</title>
        <authorList>
            <person name="Lai Q."/>
            <person name="Shao Z."/>
        </authorList>
    </citation>
    <scope>NUCLEOTIDE SEQUENCE [LARGE SCALE GENOMIC DNA]</scope>
    <source>
        <strain evidence="2 3">521-1</strain>
    </source>
</reference>
<organism evidence="2 3">
    <name type="scientific">Alloalcanivorax profundimaris</name>
    <dbReference type="NCBI Taxonomy" id="2735259"/>
    <lineage>
        <taxon>Bacteria</taxon>
        <taxon>Pseudomonadati</taxon>
        <taxon>Pseudomonadota</taxon>
        <taxon>Gammaproteobacteria</taxon>
        <taxon>Oceanospirillales</taxon>
        <taxon>Alcanivoracaceae</taxon>
        <taxon>Alloalcanivorax</taxon>
    </lineage>
</organism>
<dbReference type="Proteomes" id="UP000662703">
    <property type="component" value="Unassembled WGS sequence"/>
</dbReference>
<gene>
    <name evidence="2" type="ORF">Y5W_00197</name>
</gene>
<proteinExistence type="predicted"/>
<evidence type="ECO:0000256" key="1">
    <source>
        <dbReference type="SAM" id="SignalP"/>
    </source>
</evidence>
<comment type="caution">
    <text evidence="2">The sequence shown here is derived from an EMBL/GenBank/DDBJ whole genome shotgun (WGS) entry which is preliminary data.</text>
</comment>
<dbReference type="RefSeq" id="WP_161382808.1">
    <property type="nucleotide sequence ID" value="NZ_ARXX01000002.1"/>
</dbReference>
<evidence type="ECO:0000313" key="2">
    <source>
        <dbReference type="EMBL" id="MBF5054903.1"/>
    </source>
</evidence>
<name>A0ABS0ALA1_9GAMM</name>
<protein>
    <recommendedName>
        <fullName evidence="4">Lipoprotein</fullName>
    </recommendedName>
</protein>
<sequence>MIALRRTLLVLLTLALGACATPTEVRSGWNPPAGERPRFESLFVIALVNDDQGRVAVEDALGDALRDRTRQVYLAHRRLDAAADGDDLRQRVEKAVDRTGADGVLVVSFLKAEVRADYVPPRLQGFGPSLGAGYDTVYAPGYYVENRDYYLQSSLYQVGRDSPVWQAQSRVINPTSLHNAVRGYAGDLAKRLDEDGALAR</sequence>
<accession>A0ABS0ALA1</accession>
<feature type="chain" id="PRO_5047013963" description="Lipoprotein" evidence="1">
    <location>
        <begin position="21"/>
        <end position="200"/>
    </location>
</feature>
<keyword evidence="3" id="KW-1185">Reference proteome</keyword>
<dbReference type="EMBL" id="ARXX01000002">
    <property type="protein sequence ID" value="MBF5054903.1"/>
    <property type="molecule type" value="Genomic_DNA"/>
</dbReference>
<feature type="signal peptide" evidence="1">
    <location>
        <begin position="1"/>
        <end position="20"/>
    </location>
</feature>
<evidence type="ECO:0000313" key="3">
    <source>
        <dbReference type="Proteomes" id="UP000662703"/>
    </source>
</evidence>
<dbReference type="PROSITE" id="PS51257">
    <property type="entry name" value="PROKAR_LIPOPROTEIN"/>
    <property type="match status" value="1"/>
</dbReference>
<keyword evidence="1" id="KW-0732">Signal</keyword>
<evidence type="ECO:0008006" key="4">
    <source>
        <dbReference type="Google" id="ProtNLM"/>
    </source>
</evidence>